<dbReference type="GO" id="GO:0005829">
    <property type="term" value="C:cytosol"/>
    <property type="evidence" value="ECO:0007669"/>
    <property type="project" value="TreeGrafter"/>
</dbReference>
<dbReference type="PANTHER" id="PTHR12649">
    <property type="entry name" value="PEPTIDYL-TRNA HYDROLASE 2"/>
    <property type="match status" value="1"/>
</dbReference>
<dbReference type="GO" id="GO:0004045">
    <property type="term" value="F:peptidyl-tRNA hydrolase activity"/>
    <property type="evidence" value="ECO:0007669"/>
    <property type="project" value="UniProtKB-EC"/>
</dbReference>
<name>A0AAD9N6W4_9ANNE</name>
<dbReference type="InterPro" id="IPR023476">
    <property type="entry name" value="Pep_tRNA_hydro_II_dom_sf"/>
</dbReference>
<accession>A0AAD9N6W4</accession>
<dbReference type="EMBL" id="JAODUP010000160">
    <property type="protein sequence ID" value="KAK2159010.1"/>
    <property type="molecule type" value="Genomic_DNA"/>
</dbReference>
<keyword evidence="2" id="KW-0378">Hydrolase</keyword>
<reference evidence="6" key="1">
    <citation type="journal article" date="2023" name="Mol. Biol. Evol.">
        <title>Third-Generation Sequencing Reveals the Adaptive Role of the Epigenome in Three Deep-Sea Polychaetes.</title>
        <authorList>
            <person name="Perez M."/>
            <person name="Aroh O."/>
            <person name="Sun Y."/>
            <person name="Lan Y."/>
            <person name="Juniper S.K."/>
            <person name="Young C.R."/>
            <person name="Angers B."/>
            <person name="Qian P.Y."/>
        </authorList>
    </citation>
    <scope>NUCLEOTIDE SEQUENCE</scope>
    <source>
        <strain evidence="6">P08H-3</strain>
    </source>
</reference>
<evidence type="ECO:0000313" key="6">
    <source>
        <dbReference type="EMBL" id="KAK2159010.1"/>
    </source>
</evidence>
<dbReference type="PROSITE" id="PS50030">
    <property type="entry name" value="UBA"/>
    <property type="match status" value="1"/>
</dbReference>
<feature type="domain" description="UBA" evidence="5">
    <location>
        <begin position="18"/>
        <end position="59"/>
    </location>
</feature>
<evidence type="ECO:0000256" key="4">
    <source>
        <dbReference type="ARBA" id="ARBA00048707"/>
    </source>
</evidence>
<dbReference type="Pfam" id="PF22562">
    <property type="entry name" value="UBA_7"/>
    <property type="match status" value="1"/>
</dbReference>
<dbReference type="SUPFAM" id="SSF46934">
    <property type="entry name" value="UBA-like"/>
    <property type="match status" value="1"/>
</dbReference>
<comment type="similarity">
    <text evidence="3">Belongs to the PTH2 family.</text>
</comment>
<dbReference type="CDD" id="cd14296">
    <property type="entry name" value="UBA1_scUBP14_like"/>
    <property type="match status" value="1"/>
</dbReference>
<dbReference type="SMART" id="SM00165">
    <property type="entry name" value="UBA"/>
    <property type="match status" value="1"/>
</dbReference>
<evidence type="ECO:0000313" key="7">
    <source>
        <dbReference type="Proteomes" id="UP001208570"/>
    </source>
</evidence>
<dbReference type="CDD" id="cd02430">
    <property type="entry name" value="PTH2"/>
    <property type="match status" value="1"/>
</dbReference>
<dbReference type="NCBIfam" id="TIGR00283">
    <property type="entry name" value="arch_pth2"/>
    <property type="match status" value="1"/>
</dbReference>
<dbReference type="SUPFAM" id="SSF102462">
    <property type="entry name" value="Peptidyl-tRNA hydrolase II"/>
    <property type="match status" value="1"/>
</dbReference>
<dbReference type="EC" id="3.1.1.29" evidence="1"/>
<dbReference type="Proteomes" id="UP001208570">
    <property type="component" value="Unassembled WGS sequence"/>
</dbReference>
<dbReference type="InterPro" id="IPR015940">
    <property type="entry name" value="UBA"/>
</dbReference>
<dbReference type="InterPro" id="IPR002833">
    <property type="entry name" value="PTH2"/>
</dbReference>
<evidence type="ECO:0000256" key="1">
    <source>
        <dbReference type="ARBA" id="ARBA00013260"/>
    </source>
</evidence>
<evidence type="ECO:0000256" key="3">
    <source>
        <dbReference type="ARBA" id="ARBA00038050"/>
    </source>
</evidence>
<comment type="caution">
    <text evidence="6">The sequence shown here is derived from an EMBL/GenBank/DDBJ whole genome shotgun (WGS) entry which is preliminary data.</text>
</comment>
<evidence type="ECO:0000259" key="5">
    <source>
        <dbReference type="PROSITE" id="PS50030"/>
    </source>
</evidence>
<organism evidence="6 7">
    <name type="scientific">Paralvinella palmiformis</name>
    <dbReference type="NCBI Taxonomy" id="53620"/>
    <lineage>
        <taxon>Eukaryota</taxon>
        <taxon>Metazoa</taxon>
        <taxon>Spiralia</taxon>
        <taxon>Lophotrochozoa</taxon>
        <taxon>Annelida</taxon>
        <taxon>Polychaeta</taxon>
        <taxon>Sedentaria</taxon>
        <taxon>Canalipalpata</taxon>
        <taxon>Terebellida</taxon>
        <taxon>Terebelliformia</taxon>
        <taxon>Alvinellidae</taxon>
        <taxon>Paralvinella</taxon>
    </lineage>
</organism>
<protein>
    <recommendedName>
        <fullName evidence="1">peptidyl-tRNA hydrolase</fullName>
        <ecNumber evidence="1">3.1.1.29</ecNumber>
    </recommendedName>
</protein>
<dbReference type="Gene3D" id="1.10.8.10">
    <property type="entry name" value="DNA helicase RuvA subunit, C-terminal domain"/>
    <property type="match status" value="1"/>
</dbReference>
<proteinExistence type="inferred from homology"/>
<evidence type="ECO:0000256" key="2">
    <source>
        <dbReference type="ARBA" id="ARBA00022801"/>
    </source>
</evidence>
<comment type="catalytic activity">
    <reaction evidence="4">
        <text>an N-acyl-L-alpha-aminoacyl-tRNA + H2O = an N-acyl-L-amino acid + a tRNA + H(+)</text>
        <dbReference type="Rhea" id="RHEA:54448"/>
        <dbReference type="Rhea" id="RHEA-COMP:10123"/>
        <dbReference type="Rhea" id="RHEA-COMP:13883"/>
        <dbReference type="ChEBI" id="CHEBI:15377"/>
        <dbReference type="ChEBI" id="CHEBI:15378"/>
        <dbReference type="ChEBI" id="CHEBI:59874"/>
        <dbReference type="ChEBI" id="CHEBI:78442"/>
        <dbReference type="ChEBI" id="CHEBI:138191"/>
        <dbReference type="EC" id="3.1.1.29"/>
    </reaction>
</comment>
<gene>
    <name evidence="6" type="ORF">LSH36_160g02000</name>
</gene>
<dbReference type="Pfam" id="PF01981">
    <property type="entry name" value="PTH2"/>
    <property type="match status" value="1"/>
</dbReference>
<dbReference type="PANTHER" id="PTHR12649:SF29">
    <property type="entry name" value="AMINOACYL-TRNA HYDROLASE"/>
    <property type="match status" value="1"/>
</dbReference>
<keyword evidence="7" id="KW-1185">Reference proteome</keyword>
<dbReference type="InterPro" id="IPR009060">
    <property type="entry name" value="UBA-like_sf"/>
</dbReference>
<dbReference type="AlphaFoldDB" id="A0AAD9N6W4"/>
<dbReference type="FunFam" id="3.40.1490.10:FF:000002">
    <property type="entry name" value="Peptidyl-tRNA hydrolase 2, mitochondrial"/>
    <property type="match status" value="1"/>
</dbReference>
<sequence>MMSSPAAGGCQSSLVSFVPQEEMLQRLMAMGVTRNAATRGLYYTGNNSADLAAAWIFENQDKDLDAPLELDSSTSSEDDFGEAVGDDFFDDSDLYKMVFVVNTSLKMGIGKIAAQVAHASLGLYKTMVENQQRFGEMLLSWEQFGEMKIVLKGEDAAHLTMLAGQAQALDLPHYVVQDAGKTQVQPGSVTVLALMGKADVVNEVTGNLSLL</sequence>
<dbReference type="Gene3D" id="3.40.1490.10">
    <property type="entry name" value="Bit1"/>
    <property type="match status" value="1"/>
</dbReference>